<sequence length="2584" mass="298286">MNRFEVVVLIDSGIRNIYRLTPMQEGMFFHSLFDQNSSAYFEQAVLTLHGIVDPELLEKSFNKLIERYDVLRTVFIFKEVDQPLQVVLDKRESSIYYNDITSLMEKDQTEQIEQYKLSEKKKGFNLEKDILIRMALFKTDEDKVKLFWNFHHIIMDGWCLSILAKDLFQIYFSLKNSSSNPLPEVYPYSDYFTWLDKQDLDGLKYWQNVLEGYEQRATIPASKSVIKKDTRYEHKKYSFKLNEGLTNKLEKLAVVNQTTLSTVFQGIWGVLLQKYNNTDDIVFGSVVSGRPPEVRGIESMVGLFINTVPIRIKSDEHKTFKSLLFELNQSLRMANTYSYLSLADIQSSSTLKNDLIQHIVVYENYPMEEVIMKDVDHHDQITLLNSEMSEHTNYDLEIIVFPGEQLEVCFTYNGQLYDDLFLKKLEIHLKQIMEQVINNEHVLISNIEMVSQEEKKQILVDFNDTDVAFPIQKTIHELFEEQVRLNPDHTAVLFKEKKWTYDEFNKKVNSFARVLRNKGIEKNTIVAIMLDRSLEMMVGIMGILKAGGAYMPISPEFPIDRIKFMLEDSNAPVILTHGKYMKMISELVHTEKLQVMNLEDSHLYQFEDSNLSNMNSSNDLAYMIYTSGSTGNPKGVLIEHRALINRLHWMQKEYPIGEGDVVLQKTPFVFDVSVWELFWWSIQGASVCFLEPGGEKEPDVMIETIEKYHISTMHFVPSMLSAFLEYLENMDSENRSLKSLRQVFSSGEALKTTQVDSFVHLLYKENGTELHNLYGPTEATIDVSYYDCVSNEKMNVVPIGKPIDNIQLHILDKNLHLMPIGLTGELHISGVGLARGYLNRKELTEEKFINNPFHPGHKMYKTGDLARWLPDGNIEYLGRNDHQVKIRGHRVELGEIEQHLINHESIQEIAVITKEMNETVYLCAYFTSKINLNTASLRSYMNQCVPKYMVPSYFIQLKEMPVNNNGKLDRKKLPVPTQQIKTSFIAPRNVTEETLKNIWEQVLEIEPISIHQSFFELGGHSLKATVLVSKIYREMNVEIKVRDVFSYKTIAKLSDHISKQTKSSITPIPSLKNKQYYEVSTAQKRMFILNELEGENSIAYNMPSAFKVEGDFNVNHFYQQIRRLIERHEIFRTSFVNVNGEIQQQIDTDVDVKSEYLDLTHIPKDEYEQVIQSFIKPFDLSMAPLLRVKVIKTDEKQHLLLFDMHHIISDGISGKIVIDELIRLYEGSDLPPLLNQYKDFAAWQNEQLETEEMKVQEQYWLNMFNDEIPVMNMPIDYKRPSVQSFVGKKIYSVTGNKLAEEINLLANQANTTVFTVLLAAYNVLLMKYTGQNDIVVGSPVAGRNHPDLQQMNGLFVNTVALRNVLDDKKSFLDFIQYVSERTLNAIENQDYPFEKLIDQLNINRDTSRNPLFDTMFSLFEAEEQEMTIDGLLLNPYPVEENSAKFDLMLDVYTEPSNIRFELQYSTDLYKTETAERLSNHYLIILEELVRNPNILLSEISLLSEKEQIQIKEQFNGKKRDYDFSKTVSERFEEHVRNSADKTALIYKNQTISYDQLNKKANQMARYLRKMGIKSEDIVSVMLERSPQFVQSVLGIWKAQAAYVPIDVSYGTDRKLNILNDSKAKVLITNSEYLEYDLETNEKMKILCLDQIQEEIDQEVQDNLNLEMDIHNLAYILFTSGSTGKPKGVMIEHIGMLNHILAEAEELNLDSSLVFAQNASPCFDISVWQFFGALSLGGTTAIYPNELILEVDKFSEQLVADGVTLLEVVPTYLSVLLDYFENEKLELPSLLNLMVTGESVKPHLVKRWFAQFPQIKLVNAYGPAEASDDVSQFIMEELPKKDISNISIGKPIANMKIYIVDEEMNLCPIGVVGELCVAGIGVGRGYINHAEGTEQSFMINKFSDQSNERLYKTGDMARWRSDGNIEFIGRKDFQVKIRGFRIELEEIESAILEHHAVKEAVVITQEEDEKYICAYIVANPNFQLIELKTELSDKLPDYMIPAYFMLIEQLPLLVSGKINRKLLPTPDKTSGTDKEILSPVNEIEEDLVSVWKEVLGVQFIGTDHNFFELGGDSIKAIQMISKFNSKGYLLKTRDLFQYPEIHRLAKCVRKERKEIDQSAVEGKVVLSPIQKWFFEQQFTNMNHWNQAVMLFKRDRFDLHILEKAFTKMIEHHDALRMVYYRDDNGETVQFNRDIGERMFDLTVADISEQTNRELMNTIYQIQSSIDLEQGPLVKLGVLKAKDGDHLLIAIHHLIIDGVSWRILFEDLLTAYQQMSQNVSIQLPSKTDSYLNWTSSLMNYANSKEMLEELTYWREVEDNAFFAIPKDKEDLEISAKYNQTYQFKLSKQQTSELLTSVHATYNTEINDILLCALGIAVKNWTGENQVCIHLEGHGREEIIKDMDISRTMGWFTSTYPVVLDMDNSEDLSYQIKHLKEHLRRIPNKGIGYGILKYLTSENYKKDITFDSTPEINFNYLGQFDTDLNTELFEGSELSCGQMVSPNSNREVPLDINGLVEEEMLKMEITYNANEFKETTIKSFGNFFKQSLSDIIQHCITKESKEITPSDVGGEDLSIEDLEAISAFYES</sequence>
<evidence type="ECO:0000256" key="4">
    <source>
        <dbReference type="ARBA" id="ARBA00022553"/>
    </source>
</evidence>
<dbReference type="Proteomes" id="UP000448943">
    <property type="component" value="Unassembled WGS sequence"/>
</dbReference>
<dbReference type="GO" id="GO:0043041">
    <property type="term" value="P:amino acid activation for nonribosomal peptide biosynthetic process"/>
    <property type="evidence" value="ECO:0007669"/>
    <property type="project" value="TreeGrafter"/>
</dbReference>
<dbReference type="CDD" id="cd05930">
    <property type="entry name" value="A_NRPS"/>
    <property type="match status" value="2"/>
</dbReference>
<keyword evidence="7" id="KW-0045">Antibiotic biosynthesis</keyword>
<evidence type="ECO:0000256" key="6">
    <source>
        <dbReference type="ARBA" id="ARBA00022737"/>
    </source>
</evidence>
<dbReference type="NCBIfam" id="TIGR01720">
    <property type="entry name" value="NRPS-para261"/>
    <property type="match status" value="1"/>
</dbReference>
<gene>
    <name evidence="10" type="ORF">ERL59_14045</name>
</gene>
<organism evidence="10 11">
    <name type="scientific">Chengkuizengella marina</name>
    <dbReference type="NCBI Taxonomy" id="2507566"/>
    <lineage>
        <taxon>Bacteria</taxon>
        <taxon>Bacillati</taxon>
        <taxon>Bacillota</taxon>
        <taxon>Bacilli</taxon>
        <taxon>Bacillales</taxon>
        <taxon>Paenibacillaceae</taxon>
        <taxon>Chengkuizengella</taxon>
    </lineage>
</organism>
<dbReference type="CDD" id="cd19543">
    <property type="entry name" value="DCL_NRPS"/>
    <property type="match status" value="1"/>
</dbReference>
<evidence type="ECO:0000256" key="7">
    <source>
        <dbReference type="ARBA" id="ARBA00023194"/>
    </source>
</evidence>
<dbReference type="EMBL" id="SIJB01000029">
    <property type="protein sequence ID" value="NBI30068.1"/>
    <property type="molecule type" value="Genomic_DNA"/>
</dbReference>
<evidence type="ECO:0000256" key="2">
    <source>
        <dbReference type="ARBA" id="ARBA00006432"/>
    </source>
</evidence>
<dbReference type="PANTHER" id="PTHR45527">
    <property type="entry name" value="NONRIBOSOMAL PEPTIDE SYNTHETASE"/>
    <property type="match status" value="1"/>
</dbReference>
<dbReference type="InterPro" id="IPR020845">
    <property type="entry name" value="AMP-binding_CS"/>
</dbReference>
<dbReference type="Pfam" id="PF00668">
    <property type="entry name" value="Condensation"/>
    <property type="match status" value="3"/>
</dbReference>
<dbReference type="NCBIfam" id="NF003417">
    <property type="entry name" value="PRK04813.1"/>
    <property type="match status" value="2"/>
</dbReference>
<keyword evidence="5" id="KW-0436">Ligase</keyword>
<dbReference type="InterPro" id="IPR006162">
    <property type="entry name" value="Ppantetheine_attach_site"/>
</dbReference>
<dbReference type="InterPro" id="IPR010060">
    <property type="entry name" value="NRPS_synth"/>
</dbReference>
<feature type="domain" description="Carrier" evidence="9">
    <location>
        <begin position="2037"/>
        <end position="2111"/>
    </location>
</feature>
<proteinExistence type="inferred from homology"/>
<dbReference type="FunFam" id="3.40.50.12780:FF:000012">
    <property type="entry name" value="Non-ribosomal peptide synthetase"/>
    <property type="match status" value="2"/>
</dbReference>
<dbReference type="PROSITE" id="PS00455">
    <property type="entry name" value="AMP_BINDING"/>
    <property type="match status" value="2"/>
</dbReference>
<evidence type="ECO:0000313" key="11">
    <source>
        <dbReference type="Proteomes" id="UP000448943"/>
    </source>
</evidence>
<evidence type="ECO:0000256" key="1">
    <source>
        <dbReference type="ARBA" id="ARBA00001957"/>
    </source>
</evidence>
<protein>
    <submittedName>
        <fullName evidence="10">Amino acid adenylation domain-containing protein</fullName>
    </submittedName>
</protein>
<dbReference type="PANTHER" id="PTHR45527:SF1">
    <property type="entry name" value="FATTY ACID SYNTHASE"/>
    <property type="match status" value="1"/>
</dbReference>
<dbReference type="FunFam" id="1.10.1200.10:FF:000005">
    <property type="entry name" value="Nonribosomal peptide synthetase 1"/>
    <property type="match status" value="2"/>
</dbReference>
<comment type="similarity">
    <text evidence="2">Belongs to the ATP-dependent AMP-binding enzyme family.</text>
</comment>
<dbReference type="GO" id="GO:0016874">
    <property type="term" value="F:ligase activity"/>
    <property type="evidence" value="ECO:0007669"/>
    <property type="project" value="UniProtKB-KW"/>
</dbReference>
<reference evidence="10 11" key="1">
    <citation type="submission" date="2019-01" db="EMBL/GenBank/DDBJ databases">
        <title>Chengkuizengella sp. nov., isolated from deep-sea sediment of East Pacific Ocean.</title>
        <authorList>
            <person name="Yang J."/>
            <person name="Lai Q."/>
            <person name="Shao Z."/>
        </authorList>
    </citation>
    <scope>NUCLEOTIDE SEQUENCE [LARGE SCALE GENOMIC DNA]</scope>
    <source>
        <strain evidence="10 11">YPA3-1-1</strain>
    </source>
</reference>
<evidence type="ECO:0000256" key="3">
    <source>
        <dbReference type="ARBA" id="ARBA00022450"/>
    </source>
</evidence>
<feature type="domain" description="Carrier" evidence="9">
    <location>
        <begin position="986"/>
        <end position="1061"/>
    </location>
</feature>
<dbReference type="InterPro" id="IPR023213">
    <property type="entry name" value="CAT-like_dom_sf"/>
</dbReference>
<dbReference type="GO" id="GO:0031177">
    <property type="term" value="F:phosphopantetheine binding"/>
    <property type="evidence" value="ECO:0007669"/>
    <property type="project" value="InterPro"/>
</dbReference>
<dbReference type="SUPFAM" id="SSF47336">
    <property type="entry name" value="ACP-like"/>
    <property type="match status" value="2"/>
</dbReference>
<dbReference type="PROSITE" id="PS00012">
    <property type="entry name" value="PHOSPHOPANTETHEINE"/>
    <property type="match status" value="1"/>
</dbReference>
<dbReference type="InterPro" id="IPR036736">
    <property type="entry name" value="ACP-like_sf"/>
</dbReference>
<evidence type="ECO:0000259" key="9">
    <source>
        <dbReference type="PROSITE" id="PS50075"/>
    </source>
</evidence>
<dbReference type="Gene3D" id="2.30.38.10">
    <property type="entry name" value="Luciferase, Domain 3"/>
    <property type="match status" value="2"/>
</dbReference>
<dbReference type="FunFam" id="2.30.38.10:FF:000001">
    <property type="entry name" value="Non-ribosomal peptide synthetase PvdI"/>
    <property type="match status" value="1"/>
</dbReference>
<dbReference type="RefSeq" id="WP_160646873.1">
    <property type="nucleotide sequence ID" value="NZ_SIJB01000029.1"/>
</dbReference>
<dbReference type="InterPro" id="IPR020806">
    <property type="entry name" value="PKS_PP-bd"/>
</dbReference>
<dbReference type="Gene3D" id="3.30.559.10">
    <property type="entry name" value="Chloramphenicol acetyltransferase-like domain"/>
    <property type="match status" value="3"/>
</dbReference>
<dbReference type="Pfam" id="PF00550">
    <property type="entry name" value="PP-binding"/>
    <property type="match status" value="2"/>
</dbReference>
<dbReference type="FunFam" id="3.40.50.980:FF:000002">
    <property type="entry name" value="Enterobactin synthetase component F"/>
    <property type="match status" value="1"/>
</dbReference>
<dbReference type="SMART" id="SM00823">
    <property type="entry name" value="PKS_PP"/>
    <property type="match status" value="2"/>
</dbReference>
<evidence type="ECO:0000256" key="5">
    <source>
        <dbReference type="ARBA" id="ARBA00022598"/>
    </source>
</evidence>
<dbReference type="InterPro" id="IPR025110">
    <property type="entry name" value="AMP-bd_C"/>
</dbReference>
<dbReference type="CDD" id="cd19531">
    <property type="entry name" value="LCL_NRPS-like"/>
    <property type="match status" value="1"/>
</dbReference>
<dbReference type="FunFam" id="3.40.50.980:FF:000001">
    <property type="entry name" value="Non-ribosomal peptide synthetase"/>
    <property type="match status" value="2"/>
</dbReference>
<dbReference type="GO" id="GO:0017000">
    <property type="term" value="P:antibiotic biosynthetic process"/>
    <property type="evidence" value="ECO:0007669"/>
    <property type="project" value="UniProtKB-KW"/>
</dbReference>
<dbReference type="Pfam" id="PF00501">
    <property type="entry name" value="AMP-binding"/>
    <property type="match status" value="2"/>
</dbReference>
<accession>A0A6N9Q5E5</accession>
<dbReference type="InterPro" id="IPR009081">
    <property type="entry name" value="PP-bd_ACP"/>
</dbReference>
<dbReference type="FunFam" id="3.30.559.10:FF:000012">
    <property type="entry name" value="Non-ribosomal peptide synthetase"/>
    <property type="match status" value="1"/>
</dbReference>
<keyword evidence="11" id="KW-1185">Reference proteome</keyword>
<keyword evidence="4" id="KW-0597">Phosphoprotein</keyword>
<dbReference type="Pfam" id="PF13193">
    <property type="entry name" value="AMP-binding_C"/>
    <property type="match status" value="2"/>
</dbReference>
<keyword evidence="8" id="KW-0511">Multifunctional enzyme</keyword>
<dbReference type="GO" id="GO:0005829">
    <property type="term" value="C:cytosol"/>
    <property type="evidence" value="ECO:0007669"/>
    <property type="project" value="TreeGrafter"/>
</dbReference>
<dbReference type="Gene3D" id="3.30.559.30">
    <property type="entry name" value="Nonribosomal peptide synthetase, condensation domain"/>
    <property type="match status" value="3"/>
</dbReference>
<name>A0A6N9Q5E5_9BACL</name>
<dbReference type="SUPFAM" id="SSF52777">
    <property type="entry name" value="CoA-dependent acyltransferases"/>
    <property type="match status" value="6"/>
</dbReference>
<comment type="cofactor">
    <cofactor evidence="1">
        <name>pantetheine 4'-phosphate</name>
        <dbReference type="ChEBI" id="CHEBI:47942"/>
    </cofactor>
</comment>
<dbReference type="InterPro" id="IPR000873">
    <property type="entry name" value="AMP-dep_synth/lig_dom"/>
</dbReference>
<dbReference type="Gene3D" id="3.30.300.30">
    <property type="match status" value="2"/>
</dbReference>
<dbReference type="OrthoDB" id="9765680at2"/>
<keyword evidence="6" id="KW-0677">Repeat</keyword>
<dbReference type="Gene3D" id="3.40.50.980">
    <property type="match status" value="4"/>
</dbReference>
<dbReference type="GO" id="GO:0008610">
    <property type="term" value="P:lipid biosynthetic process"/>
    <property type="evidence" value="ECO:0007669"/>
    <property type="project" value="UniProtKB-ARBA"/>
</dbReference>
<dbReference type="InterPro" id="IPR001242">
    <property type="entry name" value="Condensation_dom"/>
</dbReference>
<dbReference type="InterPro" id="IPR010071">
    <property type="entry name" value="AA_adenyl_dom"/>
</dbReference>
<dbReference type="SUPFAM" id="SSF56801">
    <property type="entry name" value="Acetyl-CoA synthetase-like"/>
    <property type="match status" value="2"/>
</dbReference>
<comment type="caution">
    <text evidence="10">The sequence shown here is derived from an EMBL/GenBank/DDBJ whole genome shotgun (WGS) entry which is preliminary data.</text>
</comment>
<dbReference type="NCBIfam" id="TIGR01733">
    <property type="entry name" value="AA-adenyl-dom"/>
    <property type="match status" value="2"/>
</dbReference>
<dbReference type="InterPro" id="IPR045851">
    <property type="entry name" value="AMP-bd_C_sf"/>
</dbReference>
<dbReference type="GO" id="GO:0044550">
    <property type="term" value="P:secondary metabolite biosynthetic process"/>
    <property type="evidence" value="ECO:0007669"/>
    <property type="project" value="TreeGrafter"/>
</dbReference>
<dbReference type="CDD" id="cd19534">
    <property type="entry name" value="E_NRPS"/>
    <property type="match status" value="1"/>
</dbReference>
<dbReference type="Gene3D" id="1.10.1200.10">
    <property type="entry name" value="ACP-like"/>
    <property type="match status" value="2"/>
</dbReference>
<dbReference type="PROSITE" id="PS50075">
    <property type="entry name" value="CARRIER"/>
    <property type="match status" value="2"/>
</dbReference>
<evidence type="ECO:0000256" key="8">
    <source>
        <dbReference type="ARBA" id="ARBA00023268"/>
    </source>
</evidence>
<evidence type="ECO:0000313" key="10">
    <source>
        <dbReference type="EMBL" id="NBI30068.1"/>
    </source>
</evidence>
<keyword evidence="3" id="KW-0596">Phosphopantetheine</keyword>